<reference evidence="3 4" key="1">
    <citation type="submission" date="2019-09" db="EMBL/GenBank/DDBJ databases">
        <title>Genomes of family Cryomorphaceae.</title>
        <authorList>
            <person name="Bowman J.P."/>
        </authorList>
    </citation>
    <scope>NUCLEOTIDE SEQUENCE [LARGE SCALE GENOMIC DNA]</scope>
    <source>
        <strain evidence="3 4">LMG 25704</strain>
    </source>
</reference>
<evidence type="ECO:0000259" key="2">
    <source>
        <dbReference type="Pfam" id="PF06580"/>
    </source>
</evidence>
<evidence type="ECO:0000313" key="4">
    <source>
        <dbReference type="Proteomes" id="UP000468650"/>
    </source>
</evidence>
<gene>
    <name evidence="3" type="ORF">F8C67_05005</name>
</gene>
<dbReference type="AlphaFoldDB" id="A0A6N6RI96"/>
<dbReference type="Gene3D" id="3.30.565.10">
    <property type="entry name" value="Histidine kinase-like ATPase, C-terminal domain"/>
    <property type="match status" value="1"/>
</dbReference>
<keyword evidence="4" id="KW-1185">Reference proteome</keyword>
<organism evidence="3 4">
    <name type="scientific">Phaeocystidibacter luteus</name>
    <dbReference type="NCBI Taxonomy" id="911197"/>
    <lineage>
        <taxon>Bacteria</taxon>
        <taxon>Pseudomonadati</taxon>
        <taxon>Bacteroidota</taxon>
        <taxon>Flavobacteriia</taxon>
        <taxon>Flavobacteriales</taxon>
        <taxon>Phaeocystidibacteraceae</taxon>
        <taxon>Phaeocystidibacter</taxon>
    </lineage>
</organism>
<feature type="transmembrane region" description="Helical" evidence="1">
    <location>
        <begin position="41"/>
        <end position="59"/>
    </location>
</feature>
<dbReference type="InterPro" id="IPR010559">
    <property type="entry name" value="Sig_transdc_His_kin_internal"/>
</dbReference>
<dbReference type="Pfam" id="PF06580">
    <property type="entry name" value="His_kinase"/>
    <property type="match status" value="1"/>
</dbReference>
<feature type="domain" description="Signal transduction histidine kinase internal region" evidence="2">
    <location>
        <begin position="160"/>
        <end position="239"/>
    </location>
</feature>
<dbReference type="GO" id="GO:0000155">
    <property type="term" value="F:phosphorelay sensor kinase activity"/>
    <property type="evidence" value="ECO:0007669"/>
    <property type="project" value="InterPro"/>
</dbReference>
<dbReference type="SUPFAM" id="SSF55874">
    <property type="entry name" value="ATPase domain of HSP90 chaperone/DNA topoisomerase II/histidine kinase"/>
    <property type="match status" value="1"/>
</dbReference>
<name>A0A6N6RI96_9FLAO</name>
<dbReference type="RefSeq" id="WP_151666710.1">
    <property type="nucleotide sequence ID" value="NZ_WBVO01000002.1"/>
</dbReference>
<dbReference type="EMBL" id="WBVO01000002">
    <property type="protein sequence ID" value="KAB2814042.1"/>
    <property type="molecule type" value="Genomic_DNA"/>
</dbReference>
<dbReference type="GO" id="GO:0016020">
    <property type="term" value="C:membrane"/>
    <property type="evidence" value="ECO:0007669"/>
    <property type="project" value="InterPro"/>
</dbReference>
<accession>A0A6N6RI96</accession>
<dbReference type="PANTHER" id="PTHR34220">
    <property type="entry name" value="SENSOR HISTIDINE KINASE YPDA"/>
    <property type="match status" value="1"/>
</dbReference>
<keyword evidence="1" id="KW-1133">Transmembrane helix</keyword>
<feature type="transmembrane region" description="Helical" evidence="1">
    <location>
        <begin position="9"/>
        <end position="29"/>
    </location>
</feature>
<feature type="transmembrane region" description="Helical" evidence="1">
    <location>
        <begin position="120"/>
        <end position="143"/>
    </location>
</feature>
<dbReference type="InterPro" id="IPR050640">
    <property type="entry name" value="Bact_2-comp_sensor_kinase"/>
</dbReference>
<proteinExistence type="predicted"/>
<keyword evidence="1" id="KW-0812">Transmembrane</keyword>
<sequence length="358" mass="41083">MAFLRRKDYYYIIFISLFPVVFFTSVEFLSTGSTSRELSSGLYTIAYSTIVTIGLYVINSLIVRWLQIHHPWQNGAAKRIILESILSIILSGAWQAFVIFLSLEFVGGVRNVRAHYVNNIVFGLAITFFVLLIMEGAYFFKLWRDSLTRVQRMEKQQLQAQLDQLKAQVQPHFLFNSLNTLSAMLEIEKDIPRAIRFIDEFSLLYRRILEKKDVHIVTLEEELRFVDAYLLLQKERFSTALDVQIDIDEADREKYILPMAIQELLENAIKHNRMSRAEPLKIRITSELHHLCISNPNQPKAHAPASTGTGLSNLNKRLRLLGAPVMSIDNGSTFRVCMPLLTAESLRNEPSTSNPTES</sequence>
<feature type="transmembrane region" description="Helical" evidence="1">
    <location>
        <begin position="80"/>
        <end position="100"/>
    </location>
</feature>
<evidence type="ECO:0000256" key="1">
    <source>
        <dbReference type="SAM" id="Phobius"/>
    </source>
</evidence>
<dbReference type="PANTHER" id="PTHR34220:SF7">
    <property type="entry name" value="SENSOR HISTIDINE KINASE YPDA"/>
    <property type="match status" value="1"/>
</dbReference>
<dbReference type="InterPro" id="IPR036890">
    <property type="entry name" value="HATPase_C_sf"/>
</dbReference>
<comment type="caution">
    <text evidence="3">The sequence shown here is derived from an EMBL/GenBank/DDBJ whole genome shotgun (WGS) entry which is preliminary data.</text>
</comment>
<evidence type="ECO:0000313" key="3">
    <source>
        <dbReference type="EMBL" id="KAB2814042.1"/>
    </source>
</evidence>
<protein>
    <recommendedName>
        <fullName evidence="2">Signal transduction histidine kinase internal region domain-containing protein</fullName>
    </recommendedName>
</protein>
<keyword evidence="1" id="KW-0472">Membrane</keyword>
<dbReference type="Proteomes" id="UP000468650">
    <property type="component" value="Unassembled WGS sequence"/>
</dbReference>
<dbReference type="OrthoDB" id="9809908at2"/>